<evidence type="ECO:0000313" key="5">
    <source>
        <dbReference type="EMBL" id="AWH85741.1"/>
    </source>
</evidence>
<feature type="domain" description="HTH araC/xylS-type" evidence="4">
    <location>
        <begin position="205"/>
        <end position="303"/>
    </location>
</feature>
<dbReference type="PROSITE" id="PS01124">
    <property type="entry name" value="HTH_ARAC_FAMILY_2"/>
    <property type="match status" value="1"/>
</dbReference>
<dbReference type="Pfam" id="PF12833">
    <property type="entry name" value="HTH_18"/>
    <property type="match status" value="1"/>
</dbReference>
<name>A0A2S1QZP9_9FLAO</name>
<dbReference type="InterPro" id="IPR014710">
    <property type="entry name" value="RmlC-like_jellyroll"/>
</dbReference>
<reference evidence="5 6" key="1">
    <citation type="submission" date="2018-04" db="EMBL/GenBank/DDBJ databases">
        <title>Genome sequencing of Flavobacterium sp. HYN0059.</title>
        <authorList>
            <person name="Yi H."/>
            <person name="Baek C."/>
        </authorList>
    </citation>
    <scope>NUCLEOTIDE SEQUENCE [LARGE SCALE GENOMIC DNA]</scope>
    <source>
        <strain evidence="5 6">HYN0059</strain>
    </source>
</reference>
<dbReference type="PRINTS" id="PR00032">
    <property type="entry name" value="HTHARAC"/>
</dbReference>
<dbReference type="Pfam" id="PF02311">
    <property type="entry name" value="AraC_binding"/>
    <property type="match status" value="1"/>
</dbReference>
<dbReference type="InterPro" id="IPR037923">
    <property type="entry name" value="HTH-like"/>
</dbReference>
<dbReference type="SUPFAM" id="SSF46689">
    <property type="entry name" value="Homeodomain-like"/>
    <property type="match status" value="1"/>
</dbReference>
<dbReference type="PANTHER" id="PTHR43280">
    <property type="entry name" value="ARAC-FAMILY TRANSCRIPTIONAL REGULATOR"/>
    <property type="match status" value="1"/>
</dbReference>
<keyword evidence="6" id="KW-1185">Reference proteome</keyword>
<accession>A0A2S1QZP9</accession>
<dbReference type="Gene3D" id="1.10.10.60">
    <property type="entry name" value="Homeodomain-like"/>
    <property type="match status" value="1"/>
</dbReference>
<evidence type="ECO:0000259" key="4">
    <source>
        <dbReference type="PROSITE" id="PS01124"/>
    </source>
</evidence>
<dbReference type="SMART" id="SM00342">
    <property type="entry name" value="HTH_ARAC"/>
    <property type="match status" value="1"/>
</dbReference>
<evidence type="ECO:0000256" key="2">
    <source>
        <dbReference type="ARBA" id="ARBA00023125"/>
    </source>
</evidence>
<gene>
    <name evidence="5" type="ORF">HYN59_11755</name>
</gene>
<dbReference type="InterPro" id="IPR020449">
    <property type="entry name" value="Tscrpt_reg_AraC-type_HTH"/>
</dbReference>
<keyword evidence="3" id="KW-0804">Transcription</keyword>
<dbReference type="Proteomes" id="UP000244929">
    <property type="component" value="Chromosome"/>
</dbReference>
<dbReference type="InterPro" id="IPR003313">
    <property type="entry name" value="AraC-bd"/>
</dbReference>
<keyword evidence="2" id="KW-0238">DNA-binding</keyword>
<dbReference type="Gene3D" id="2.60.120.10">
    <property type="entry name" value="Jelly Rolls"/>
    <property type="match status" value="1"/>
</dbReference>
<dbReference type="InterPro" id="IPR009057">
    <property type="entry name" value="Homeodomain-like_sf"/>
</dbReference>
<dbReference type="GO" id="GO:0043565">
    <property type="term" value="F:sequence-specific DNA binding"/>
    <property type="evidence" value="ECO:0007669"/>
    <property type="project" value="InterPro"/>
</dbReference>
<dbReference type="GO" id="GO:0003700">
    <property type="term" value="F:DNA-binding transcription factor activity"/>
    <property type="evidence" value="ECO:0007669"/>
    <property type="project" value="InterPro"/>
</dbReference>
<evidence type="ECO:0000256" key="3">
    <source>
        <dbReference type="ARBA" id="ARBA00023163"/>
    </source>
</evidence>
<dbReference type="InterPro" id="IPR018060">
    <property type="entry name" value="HTH_AraC"/>
</dbReference>
<evidence type="ECO:0000313" key="6">
    <source>
        <dbReference type="Proteomes" id="UP000244929"/>
    </source>
</evidence>
<dbReference type="KEGG" id="falb:HYN59_11755"/>
<protein>
    <submittedName>
        <fullName evidence="5">AraC family transcriptional regulator</fullName>
    </submittedName>
</protein>
<keyword evidence="1" id="KW-0805">Transcription regulation</keyword>
<organism evidence="5 6">
    <name type="scientific">Flavobacterium album</name>
    <dbReference type="NCBI Taxonomy" id="2175091"/>
    <lineage>
        <taxon>Bacteria</taxon>
        <taxon>Pseudomonadati</taxon>
        <taxon>Bacteroidota</taxon>
        <taxon>Flavobacteriia</taxon>
        <taxon>Flavobacteriales</taxon>
        <taxon>Flavobacteriaceae</taxon>
        <taxon>Flavobacterium</taxon>
    </lineage>
</organism>
<dbReference type="AlphaFoldDB" id="A0A2S1QZP9"/>
<evidence type="ECO:0000256" key="1">
    <source>
        <dbReference type="ARBA" id="ARBA00023015"/>
    </source>
</evidence>
<dbReference type="SUPFAM" id="SSF51215">
    <property type="entry name" value="Regulatory protein AraC"/>
    <property type="match status" value="1"/>
</dbReference>
<sequence>MYFSDIIIINTVYMPKKTAVLHIEQFHDSHSHEDFYVNTMQEHLQTRHKDIALPHSHDFYLAMLFTKGNGFHEIDFTTYAVKPGTLFFLNPGQTHHWELSEDTEGYIFFHTQEFYDLYYTHNRINRFPFFYSMHQSPVIYCDALAENTIERLFKWILEENSNDKLLKKEALTSLIDLVYTESSRIYQQQNPAITDSHNGYYTKFREFEALVERHFRELKLPSAYASLLAMTSRHLNRITQSVIGKTAGDVIMDRVLLEAKKLLVLQRESFNEIAHSLGYEDYAYFSRLFKNKTGETPSEFLGRYGKR</sequence>
<dbReference type="EMBL" id="CP029186">
    <property type="protein sequence ID" value="AWH85741.1"/>
    <property type="molecule type" value="Genomic_DNA"/>
</dbReference>
<dbReference type="PANTHER" id="PTHR43280:SF32">
    <property type="entry name" value="TRANSCRIPTIONAL REGULATORY PROTEIN"/>
    <property type="match status" value="1"/>
</dbReference>
<proteinExistence type="predicted"/>